<gene>
    <name evidence="6" type="ORF">ABFZ84_06015</name>
</gene>
<comment type="caution">
    <text evidence="6">The sequence shown here is derived from an EMBL/GenBank/DDBJ whole genome shotgun (WGS) entry which is preliminary data.</text>
</comment>
<reference evidence="6 7" key="1">
    <citation type="submission" date="2024-05" db="EMBL/GenBank/DDBJ databases">
        <title>Three bacterial strains, DH-69, EH-24, and ECK-19 isolated from coastal sediments.</title>
        <authorList>
            <person name="Ye Y.-Q."/>
            <person name="Du Z.-J."/>
        </authorList>
    </citation>
    <scope>NUCLEOTIDE SEQUENCE [LARGE SCALE GENOMIC DNA]</scope>
    <source>
        <strain evidence="6 7">ECK-19</strain>
    </source>
</reference>
<dbReference type="SUPFAM" id="SSF53850">
    <property type="entry name" value="Periplasmic binding protein-like II"/>
    <property type="match status" value="1"/>
</dbReference>
<keyword evidence="7" id="KW-1185">Reference proteome</keyword>
<dbReference type="EMBL" id="JBEHZE010000001">
    <property type="protein sequence ID" value="MEX6633101.1"/>
    <property type="molecule type" value="Genomic_DNA"/>
</dbReference>
<dbReference type="CDD" id="cd08411">
    <property type="entry name" value="PBP2_OxyR"/>
    <property type="match status" value="1"/>
</dbReference>
<dbReference type="PANTHER" id="PTHR30346">
    <property type="entry name" value="TRANSCRIPTIONAL DUAL REGULATOR HCAR-RELATED"/>
    <property type="match status" value="1"/>
</dbReference>
<dbReference type="Proteomes" id="UP001560685">
    <property type="component" value="Unassembled WGS sequence"/>
</dbReference>
<keyword evidence="4" id="KW-0804">Transcription</keyword>
<dbReference type="InterPro" id="IPR036388">
    <property type="entry name" value="WH-like_DNA-bd_sf"/>
</dbReference>
<dbReference type="Pfam" id="PF03466">
    <property type="entry name" value="LysR_substrate"/>
    <property type="match status" value="1"/>
</dbReference>
<dbReference type="Gene3D" id="1.10.10.10">
    <property type="entry name" value="Winged helix-like DNA-binding domain superfamily/Winged helix DNA-binding domain"/>
    <property type="match status" value="1"/>
</dbReference>
<dbReference type="InterPro" id="IPR036390">
    <property type="entry name" value="WH_DNA-bd_sf"/>
</dbReference>
<dbReference type="SUPFAM" id="SSF46785">
    <property type="entry name" value="Winged helix' DNA-binding domain"/>
    <property type="match status" value="1"/>
</dbReference>
<dbReference type="InterPro" id="IPR005119">
    <property type="entry name" value="LysR_subst-bd"/>
</dbReference>
<dbReference type="PANTHER" id="PTHR30346:SF10">
    <property type="entry name" value="TRANSCRIPTIONAL REGULATOR OF OXIDATIVE STRESS OXYR"/>
    <property type="match status" value="1"/>
</dbReference>
<evidence type="ECO:0000256" key="4">
    <source>
        <dbReference type="ARBA" id="ARBA00023163"/>
    </source>
</evidence>
<sequence>MTPLPTLRQLQFFMALVRRASFSKAAEDCLVSQSTLSSAIKEMEVLMDQQLVDRSTRAFALTPAGDEVASRAPALLAGAEDLVRAASGRRPLEGPFTLGVIPTIAPFILPKAAKILKKAYPNLDLYLREDLTATLAERLSAGLIDAAVLAFPYELHGMDVIEIGEDPFWFACAKGHPLAEKKTVSQDDLNGCELLLLEDGHCLRDHAIDACELRDRDAAAAFGGTSLFTLAQMARSGLGATLLPEMAVREGLAKGVGLVTIPFAKPAPVRRIGVAWRHGSGRKEEALALAATLKDAIYS</sequence>
<dbReference type="RefSeq" id="WP_369313045.1">
    <property type="nucleotide sequence ID" value="NZ_JBEHZE010000001.1"/>
</dbReference>
<evidence type="ECO:0000256" key="2">
    <source>
        <dbReference type="ARBA" id="ARBA00023015"/>
    </source>
</evidence>
<feature type="domain" description="HTH lysR-type" evidence="5">
    <location>
        <begin position="5"/>
        <end position="62"/>
    </location>
</feature>
<keyword evidence="3" id="KW-0238">DNA-binding</keyword>
<protein>
    <submittedName>
        <fullName evidence="6">Hydrogen peroxide-inducible genes activator</fullName>
    </submittedName>
</protein>
<organism evidence="6 7">
    <name type="scientific">Hyphococcus lacteus</name>
    <dbReference type="NCBI Taxonomy" id="3143536"/>
    <lineage>
        <taxon>Bacteria</taxon>
        <taxon>Pseudomonadati</taxon>
        <taxon>Pseudomonadota</taxon>
        <taxon>Alphaproteobacteria</taxon>
        <taxon>Parvularculales</taxon>
        <taxon>Parvularculaceae</taxon>
        <taxon>Hyphococcus</taxon>
    </lineage>
</organism>
<keyword evidence="2" id="KW-0805">Transcription regulation</keyword>
<evidence type="ECO:0000313" key="7">
    <source>
        <dbReference type="Proteomes" id="UP001560685"/>
    </source>
</evidence>
<proteinExistence type="inferred from homology"/>
<dbReference type="InterPro" id="IPR000847">
    <property type="entry name" value="LysR_HTH_N"/>
</dbReference>
<evidence type="ECO:0000313" key="6">
    <source>
        <dbReference type="EMBL" id="MEX6633101.1"/>
    </source>
</evidence>
<dbReference type="Pfam" id="PF00126">
    <property type="entry name" value="HTH_1"/>
    <property type="match status" value="1"/>
</dbReference>
<evidence type="ECO:0000259" key="5">
    <source>
        <dbReference type="PROSITE" id="PS50931"/>
    </source>
</evidence>
<comment type="similarity">
    <text evidence="1">Belongs to the LysR transcriptional regulatory family.</text>
</comment>
<accession>A0ABV3Z2U0</accession>
<name>A0ABV3Z2U0_9PROT</name>
<dbReference type="Gene3D" id="3.40.190.10">
    <property type="entry name" value="Periplasmic binding protein-like II"/>
    <property type="match status" value="2"/>
</dbReference>
<evidence type="ECO:0000256" key="1">
    <source>
        <dbReference type="ARBA" id="ARBA00009437"/>
    </source>
</evidence>
<dbReference type="PROSITE" id="PS50931">
    <property type="entry name" value="HTH_LYSR"/>
    <property type="match status" value="1"/>
</dbReference>
<evidence type="ECO:0000256" key="3">
    <source>
        <dbReference type="ARBA" id="ARBA00023125"/>
    </source>
</evidence>